<organism evidence="6 7">
    <name type="scientific">Permianibacter aggregans</name>
    <dbReference type="NCBI Taxonomy" id="1510150"/>
    <lineage>
        <taxon>Bacteria</taxon>
        <taxon>Pseudomonadati</taxon>
        <taxon>Pseudomonadota</taxon>
        <taxon>Gammaproteobacteria</taxon>
        <taxon>Pseudomonadales</taxon>
        <taxon>Pseudomonadaceae</taxon>
        <taxon>Permianibacter</taxon>
    </lineage>
</organism>
<dbReference type="PROSITE" id="PS50255">
    <property type="entry name" value="CYTOCHROME_B5_2"/>
    <property type="match status" value="1"/>
</dbReference>
<dbReference type="GO" id="GO:0046872">
    <property type="term" value="F:metal ion binding"/>
    <property type="evidence" value="ECO:0007669"/>
    <property type="project" value="UniProtKB-KW"/>
</dbReference>
<accession>A0A4R6UDZ9</accession>
<dbReference type="GO" id="GO:0020037">
    <property type="term" value="F:heme binding"/>
    <property type="evidence" value="ECO:0007669"/>
    <property type="project" value="TreeGrafter"/>
</dbReference>
<dbReference type="SUPFAM" id="SSF55856">
    <property type="entry name" value="Cytochrome b5-like heme/steroid binding domain"/>
    <property type="match status" value="1"/>
</dbReference>
<evidence type="ECO:0000256" key="3">
    <source>
        <dbReference type="ARBA" id="ARBA00023004"/>
    </source>
</evidence>
<protein>
    <submittedName>
        <fullName evidence="6">Cytochrome b5-like protein</fullName>
    </submittedName>
</protein>
<evidence type="ECO:0000259" key="5">
    <source>
        <dbReference type="PROSITE" id="PS50255"/>
    </source>
</evidence>
<reference evidence="6 7" key="1">
    <citation type="submission" date="2019-03" db="EMBL/GenBank/DDBJ databases">
        <title>Genomic Encyclopedia of Type Strains, Phase IV (KMG-IV): sequencing the most valuable type-strain genomes for metagenomic binning, comparative biology and taxonomic classification.</title>
        <authorList>
            <person name="Goeker M."/>
        </authorList>
    </citation>
    <scope>NUCLEOTIDE SEQUENCE [LARGE SCALE GENOMIC DNA]</scope>
    <source>
        <strain evidence="6 7">DSM 103792</strain>
    </source>
</reference>
<dbReference type="SMART" id="SM01117">
    <property type="entry name" value="Cyt-b5"/>
    <property type="match status" value="1"/>
</dbReference>
<dbReference type="InterPro" id="IPR001199">
    <property type="entry name" value="Cyt_B5-like_heme/steroid-bd"/>
</dbReference>
<keyword evidence="2" id="KW-0479">Metal-binding</keyword>
<keyword evidence="7" id="KW-1185">Reference proteome</keyword>
<comment type="similarity">
    <text evidence="4">Belongs to the cytochrome b5 family.</text>
</comment>
<dbReference type="Gene3D" id="3.10.120.10">
    <property type="entry name" value="Cytochrome b5-like heme/steroid binding domain"/>
    <property type="match status" value="1"/>
</dbReference>
<keyword evidence="3" id="KW-0408">Iron</keyword>
<proteinExistence type="inferred from homology"/>
<dbReference type="PANTHER" id="PTHR19359">
    <property type="entry name" value="CYTOCHROME B5"/>
    <property type="match status" value="1"/>
</dbReference>
<evidence type="ECO:0000256" key="1">
    <source>
        <dbReference type="ARBA" id="ARBA00022617"/>
    </source>
</evidence>
<evidence type="ECO:0000313" key="7">
    <source>
        <dbReference type="Proteomes" id="UP000295375"/>
    </source>
</evidence>
<dbReference type="AlphaFoldDB" id="A0A4R6UDZ9"/>
<name>A0A4R6UDZ9_9GAMM</name>
<dbReference type="Pfam" id="PF00173">
    <property type="entry name" value="Cyt-b5"/>
    <property type="match status" value="1"/>
</dbReference>
<keyword evidence="1" id="KW-0349">Heme</keyword>
<gene>
    <name evidence="6" type="ORF">EV696_1268</name>
</gene>
<dbReference type="InterPro" id="IPR050668">
    <property type="entry name" value="Cytochrome_b5"/>
</dbReference>
<dbReference type="GO" id="GO:0016020">
    <property type="term" value="C:membrane"/>
    <property type="evidence" value="ECO:0007669"/>
    <property type="project" value="TreeGrafter"/>
</dbReference>
<feature type="domain" description="Cytochrome b5 heme-binding" evidence="5">
    <location>
        <begin position="48"/>
        <end position="128"/>
    </location>
</feature>
<dbReference type="RefSeq" id="WP_198325194.1">
    <property type="nucleotide sequence ID" value="NZ_CP037953.1"/>
</dbReference>
<dbReference type="Proteomes" id="UP000295375">
    <property type="component" value="Unassembled WGS sequence"/>
</dbReference>
<evidence type="ECO:0000313" key="6">
    <source>
        <dbReference type="EMBL" id="TDQ44126.1"/>
    </source>
</evidence>
<evidence type="ECO:0000256" key="4">
    <source>
        <dbReference type="ARBA" id="ARBA00038168"/>
    </source>
</evidence>
<evidence type="ECO:0000256" key="2">
    <source>
        <dbReference type="ARBA" id="ARBA00022723"/>
    </source>
</evidence>
<comment type="caution">
    <text evidence="6">The sequence shown here is derived from an EMBL/GenBank/DDBJ whole genome shotgun (WGS) entry which is preliminary data.</text>
</comment>
<dbReference type="EMBL" id="SNYM01000026">
    <property type="protein sequence ID" value="TDQ44126.1"/>
    <property type="molecule type" value="Genomic_DNA"/>
</dbReference>
<dbReference type="InterPro" id="IPR036400">
    <property type="entry name" value="Cyt_B5-like_heme/steroid_sf"/>
</dbReference>
<sequence>MKTFMFAAWSAFIGAIATLTFVAWLSPASVAQEPASESPAPTISAASEKSFSLDEIAKHNRLEDCWMAIEGNVYDITSYVKNHPAPPSVLQRWCGKEATEGMRTKGYGADHSKTAWEMLKPLRIGVLERNAN</sequence>